<evidence type="ECO:0000256" key="3">
    <source>
        <dbReference type="ARBA" id="ARBA00022475"/>
    </source>
</evidence>
<dbReference type="InterPro" id="IPR004841">
    <property type="entry name" value="AA-permease/SLC12A_dom"/>
</dbReference>
<dbReference type="PANTHER" id="PTHR11827">
    <property type="entry name" value="SOLUTE CARRIER FAMILY 12, CATION COTRANSPORTERS"/>
    <property type="match status" value="1"/>
</dbReference>
<proteinExistence type="inferred from homology"/>
<dbReference type="InterPro" id="IPR004842">
    <property type="entry name" value="SLC12A_fam"/>
</dbReference>
<dbReference type="PRINTS" id="PR01081">
    <property type="entry name" value="KCLTRNSPORT"/>
</dbReference>
<accession>A0A6P3W994</accession>
<dbReference type="InterPro" id="IPR000076">
    <property type="entry name" value="KCL_cotranspt"/>
</dbReference>
<keyword evidence="4" id="KW-0633">Potassium transport</keyword>
<dbReference type="GO" id="GO:0015379">
    <property type="term" value="F:potassium:chloride symporter activity"/>
    <property type="evidence" value="ECO:0007669"/>
    <property type="project" value="InterPro"/>
</dbReference>
<feature type="domain" description="SLC12A transporter C-terminal" evidence="19">
    <location>
        <begin position="779"/>
        <end position="896"/>
    </location>
</feature>
<protein>
    <submittedName>
        <fullName evidence="21">Solute carrier family 12 member 6</fullName>
    </submittedName>
</protein>
<dbReference type="FunFam" id="1.20.1740.10:FF:000040">
    <property type="entry name" value="Solute carrier family 12 member 6"/>
    <property type="match status" value="1"/>
</dbReference>
<keyword evidence="11 17" id="KW-0472">Membrane</keyword>
<evidence type="ECO:0000259" key="19">
    <source>
        <dbReference type="Pfam" id="PF03522"/>
    </source>
</evidence>
<organism evidence="20 21">
    <name type="scientific">Clupea harengus</name>
    <name type="common">Atlantic herring</name>
    <dbReference type="NCBI Taxonomy" id="7950"/>
    <lineage>
        <taxon>Eukaryota</taxon>
        <taxon>Metazoa</taxon>
        <taxon>Chordata</taxon>
        <taxon>Craniata</taxon>
        <taxon>Vertebrata</taxon>
        <taxon>Euteleostomi</taxon>
        <taxon>Actinopterygii</taxon>
        <taxon>Neopterygii</taxon>
        <taxon>Teleostei</taxon>
        <taxon>Clupei</taxon>
        <taxon>Clupeiformes</taxon>
        <taxon>Clupeoidei</taxon>
        <taxon>Clupeidae</taxon>
        <taxon>Clupea</taxon>
    </lineage>
</organism>
<evidence type="ECO:0000256" key="9">
    <source>
        <dbReference type="ARBA" id="ARBA00022989"/>
    </source>
</evidence>
<comment type="catalytic activity">
    <reaction evidence="15">
        <text>K(+)(in) + chloride(in) = K(+)(out) + chloride(out)</text>
        <dbReference type="Rhea" id="RHEA:72427"/>
        <dbReference type="ChEBI" id="CHEBI:17996"/>
        <dbReference type="ChEBI" id="CHEBI:29103"/>
    </reaction>
</comment>
<comment type="similarity">
    <text evidence="14">Belongs to the SLC12A transporter family. K/Cl co-transporter subfamily.</text>
</comment>
<evidence type="ECO:0000313" key="21">
    <source>
        <dbReference type="RefSeq" id="XP_012692850.1"/>
    </source>
</evidence>
<comment type="subcellular location">
    <subcellularLocation>
        <location evidence="1">Cell membrane</location>
        <topology evidence="1">Multi-pass membrane protein</topology>
    </subcellularLocation>
</comment>
<dbReference type="GO" id="GO:0045202">
    <property type="term" value="C:synapse"/>
    <property type="evidence" value="ECO:0007669"/>
    <property type="project" value="GOC"/>
</dbReference>
<evidence type="ECO:0000256" key="12">
    <source>
        <dbReference type="ARBA" id="ARBA00023180"/>
    </source>
</evidence>
<feature type="compositionally biased region" description="Gly residues" evidence="16">
    <location>
        <begin position="1045"/>
        <end position="1061"/>
    </location>
</feature>
<keyword evidence="5" id="KW-0597">Phosphoprotein</keyword>
<evidence type="ECO:0000256" key="4">
    <source>
        <dbReference type="ARBA" id="ARBA00022538"/>
    </source>
</evidence>
<feature type="transmembrane region" description="Helical" evidence="17">
    <location>
        <begin position="481"/>
        <end position="505"/>
    </location>
</feature>
<dbReference type="OrthoDB" id="2020542at2759"/>
<dbReference type="Pfam" id="PF03522">
    <property type="entry name" value="SLC12"/>
    <property type="match status" value="3"/>
</dbReference>
<feature type="transmembrane region" description="Helical" evidence="17">
    <location>
        <begin position="221"/>
        <end position="253"/>
    </location>
</feature>
<dbReference type="RefSeq" id="XP_012692850.1">
    <property type="nucleotide sequence ID" value="XM_012837396.3"/>
</dbReference>
<dbReference type="PANTHER" id="PTHR11827:SF66">
    <property type="entry name" value="SOLUTE CARRIER FAMILY 12 MEMBER 6"/>
    <property type="match status" value="1"/>
</dbReference>
<feature type="transmembrane region" description="Helical" evidence="17">
    <location>
        <begin position="684"/>
        <end position="708"/>
    </location>
</feature>
<feature type="region of interest" description="Disordered" evidence="16">
    <location>
        <begin position="1"/>
        <end position="74"/>
    </location>
</feature>
<dbReference type="Pfam" id="PF00324">
    <property type="entry name" value="AA_permease"/>
    <property type="match status" value="2"/>
</dbReference>
<feature type="transmembrane region" description="Helical" evidence="17">
    <location>
        <begin position="625"/>
        <end position="644"/>
    </location>
</feature>
<dbReference type="GO" id="GO:1990573">
    <property type="term" value="P:potassium ion import across plasma membrane"/>
    <property type="evidence" value="ECO:0007669"/>
    <property type="project" value="TreeGrafter"/>
</dbReference>
<feature type="transmembrane region" description="Helical" evidence="17">
    <location>
        <begin position="277"/>
        <end position="296"/>
    </location>
</feature>
<evidence type="ECO:0000256" key="16">
    <source>
        <dbReference type="SAM" id="MobiDB-lite"/>
    </source>
</evidence>
<keyword evidence="6 17" id="KW-0812">Transmembrane</keyword>
<keyword evidence="3" id="KW-1003">Cell membrane</keyword>
<evidence type="ECO:0000313" key="20">
    <source>
        <dbReference type="Proteomes" id="UP000515152"/>
    </source>
</evidence>
<dbReference type="AlphaFoldDB" id="A0A6P3W994"/>
<keyword evidence="8" id="KW-0630">Potassium</keyword>
<feature type="domain" description="SLC12A transporter C-terminal" evidence="19">
    <location>
        <begin position="912"/>
        <end position="1019"/>
    </location>
</feature>
<feature type="compositionally biased region" description="Polar residues" evidence="16">
    <location>
        <begin position="1"/>
        <end position="10"/>
    </location>
</feature>
<keyword evidence="12" id="KW-0325">Glycoprotein</keyword>
<dbReference type="NCBIfam" id="TIGR00930">
    <property type="entry name" value="2a30"/>
    <property type="match status" value="1"/>
</dbReference>
<dbReference type="Proteomes" id="UP000515152">
    <property type="component" value="Chromosome 18"/>
</dbReference>
<keyword evidence="2" id="KW-0813">Transport</keyword>
<feature type="transmembrane region" description="Helical" evidence="17">
    <location>
        <begin position="303"/>
        <end position="324"/>
    </location>
</feature>
<keyword evidence="20" id="KW-1185">Reference proteome</keyword>
<keyword evidence="13" id="KW-0868">Chloride</keyword>
<dbReference type="InterPro" id="IPR018491">
    <property type="entry name" value="SLC12_C"/>
</dbReference>
<name>A0A6P3W994_CLUHA</name>
<feature type="transmembrane region" description="Helical" evidence="17">
    <location>
        <begin position="526"/>
        <end position="552"/>
    </location>
</feature>
<keyword evidence="10" id="KW-0406">Ion transport</keyword>
<evidence type="ECO:0000256" key="10">
    <source>
        <dbReference type="ARBA" id="ARBA00023065"/>
    </source>
</evidence>
<dbReference type="GO" id="GO:0007268">
    <property type="term" value="P:chemical synaptic transmission"/>
    <property type="evidence" value="ECO:0007669"/>
    <property type="project" value="TreeGrafter"/>
</dbReference>
<dbReference type="GO" id="GO:0005886">
    <property type="term" value="C:plasma membrane"/>
    <property type="evidence" value="ECO:0007669"/>
    <property type="project" value="UniProtKB-SubCell"/>
</dbReference>
<reference evidence="21" key="1">
    <citation type="submission" date="2025-08" db="UniProtKB">
        <authorList>
            <consortium name="RefSeq"/>
        </authorList>
    </citation>
    <scope>IDENTIFICATION</scope>
</reference>
<evidence type="ECO:0000256" key="8">
    <source>
        <dbReference type="ARBA" id="ARBA00022958"/>
    </source>
</evidence>
<evidence type="ECO:0000256" key="5">
    <source>
        <dbReference type="ARBA" id="ARBA00022553"/>
    </source>
</evidence>
<feature type="compositionally biased region" description="Basic and acidic residues" evidence="16">
    <location>
        <begin position="57"/>
        <end position="67"/>
    </location>
</feature>
<feature type="transmembrane region" description="Helical" evidence="17">
    <location>
        <begin position="175"/>
        <end position="200"/>
    </location>
</feature>
<gene>
    <name evidence="21" type="primary">LOC105908833</name>
</gene>
<feature type="transmembrane region" description="Helical" evidence="17">
    <location>
        <begin position="650"/>
        <end position="672"/>
    </location>
</feature>
<feature type="domain" description="Amino acid permease/ SLC12A" evidence="18">
    <location>
        <begin position="148"/>
        <end position="327"/>
    </location>
</feature>
<dbReference type="GO" id="GO:0006884">
    <property type="term" value="P:cell volume homeostasis"/>
    <property type="evidence" value="ECO:0007669"/>
    <property type="project" value="TreeGrafter"/>
</dbReference>
<evidence type="ECO:0000256" key="13">
    <source>
        <dbReference type="ARBA" id="ARBA00023214"/>
    </source>
</evidence>
<feature type="region of interest" description="Disordered" evidence="16">
    <location>
        <begin position="1034"/>
        <end position="1079"/>
    </location>
</feature>
<dbReference type="GO" id="GO:0055075">
    <property type="term" value="P:potassium ion homeostasis"/>
    <property type="evidence" value="ECO:0007669"/>
    <property type="project" value="TreeGrafter"/>
</dbReference>
<keyword evidence="9 17" id="KW-1133">Transmembrane helix</keyword>
<keyword evidence="7" id="KW-0769">Symport</keyword>
<evidence type="ECO:0000256" key="14">
    <source>
        <dbReference type="ARBA" id="ARBA00046331"/>
    </source>
</evidence>
<evidence type="ECO:0000256" key="7">
    <source>
        <dbReference type="ARBA" id="ARBA00022847"/>
    </source>
</evidence>
<dbReference type="GeneID" id="105908833"/>
<feature type="domain" description="SLC12A transporter C-terminal" evidence="19">
    <location>
        <begin position="1122"/>
        <end position="1190"/>
    </location>
</feature>
<evidence type="ECO:0000256" key="1">
    <source>
        <dbReference type="ARBA" id="ARBA00004651"/>
    </source>
</evidence>
<evidence type="ECO:0000256" key="11">
    <source>
        <dbReference type="ARBA" id="ARBA00023136"/>
    </source>
</evidence>
<dbReference type="GO" id="GO:0055064">
    <property type="term" value="P:chloride ion homeostasis"/>
    <property type="evidence" value="ECO:0007669"/>
    <property type="project" value="TreeGrafter"/>
</dbReference>
<dbReference type="KEGG" id="char:105908833"/>
<feature type="transmembrane region" description="Helical" evidence="17">
    <location>
        <begin position="143"/>
        <end position="163"/>
    </location>
</feature>
<evidence type="ECO:0000259" key="18">
    <source>
        <dbReference type="Pfam" id="PF00324"/>
    </source>
</evidence>
<feature type="transmembrane region" description="Helical" evidence="17">
    <location>
        <begin position="572"/>
        <end position="590"/>
    </location>
</feature>
<dbReference type="FunFam" id="1.20.1740.10:FF:000049">
    <property type="entry name" value="Solute carrier family 12 (potassium/chloride transporter), member 4"/>
    <property type="match status" value="1"/>
</dbReference>
<evidence type="ECO:0000256" key="6">
    <source>
        <dbReference type="ARBA" id="ARBA00022692"/>
    </source>
</evidence>
<evidence type="ECO:0000256" key="15">
    <source>
        <dbReference type="ARBA" id="ARBA00047825"/>
    </source>
</evidence>
<dbReference type="Gene3D" id="1.20.1740.10">
    <property type="entry name" value="Amino acid/polyamine transporter I"/>
    <property type="match status" value="2"/>
</dbReference>
<feature type="domain" description="Amino acid permease/ SLC12A" evidence="18">
    <location>
        <begin position="484"/>
        <end position="765"/>
    </location>
</feature>
<feature type="compositionally biased region" description="Polar residues" evidence="16">
    <location>
        <begin position="20"/>
        <end position="33"/>
    </location>
</feature>
<evidence type="ECO:0000256" key="17">
    <source>
        <dbReference type="SAM" id="Phobius"/>
    </source>
</evidence>
<sequence length="1190" mass="130012">MASVRFTVTPTKAEDVPGLSDTSPDISLRSSSRVHFGSRDSISRSEPQSEGLPGGETPDHCHSEQGDGKVSSVYINNSHGLDDDDFYDRNLALFEEEMDTRPKVSSLLSRLVNYTNLTQGAKEHEEAECIGDKRKPGKSPQMGTFMGVYLPCLQNIFGVILFLRLTWVVGCAGVLQALCIIFICCCCTLLTAISMSAIATNGVVPAGGSYFMISRSLGPEFGGAVGLCFYLGTTFAGAMYILGAIEILLLYIAPRVAVFVASDPDGEQAAMLNNMRLYGSLCLLLMALLVFVGVKYVNKLASVFLACVVISILSIYTGALVSAFSPPKFPVCMVGKRSISGHGINLQQECSKTVQLPPPPEPSLSPAITEMSPTATAGSYGNLSLFEAENGTLASPLTTRAPVERFSLLWQRFCNSSSEANASCDYFLQNNVSLLEGIPGLASGVIKENLWSAYLTKGEVLERDSGPSPDTAAQQPSHLPYIFADLTTSFTVLVGIFFPSVTGIMAGSNRSGDLKDAQRSIPIGTILAILTTSFVYLSCVVLFGACVDGVVLRDKFGDSVNGNLVVGTLSWPSPWVIVIGSFFSTCGAGLQSLTGAPRLLQAIAKDNIIPFLRVFGHGKANGEPTWALVLTAVIAEMGILIASLDLVAPILSMFFLMCYLFVNLACALQTLLRTPNWRPRFSYYHWALSFLGMTICLALMFISSWYYAIVAMAIAGMIYKYIEYHGAEKEWGDGIRGLSLSAARFALLRLEEGLPHTKNWRPQLLVLLKLDEDAHVKSPRLLTFAAQLKAGKGLTIVGTVLCGNFLQNYGEALAAEQTLKHLMEKERVKGFCQCIVAQKPREGISHMIQSSGLGGMRHNTVVMGWPEAWRQNEDPQAWKTFINTVRVTTAAHLALLVPKNISFFPTSSEPCTEGTIDVWWIVHDGGMLMLLPFLLRQHKVWRKCSMRIFTVAQMEDNSIQMKKDLATFLYQLRIEAFVEVVEMHDSDISAYTYERTLMMEQRSEMLRQMRLSKADREKEAQLVKDRNSMLRLASIGSDDDDDTDGGSGGTGGGGGGGVGGDSGERSKGAASGAENQRVHMTWTKERAQRVFMQTQTYTHSGCSTPEGFRDMLSIRPDHSNVRRMHTAVKLNEVIVNKSHDARLVLLNMPGPPRNPDGDENYMEFLEVLTEGLERVLLVRGGGSEVITIYS</sequence>
<evidence type="ECO:0000256" key="2">
    <source>
        <dbReference type="ARBA" id="ARBA00022448"/>
    </source>
</evidence>